<dbReference type="EMBL" id="MCAQ01000027">
    <property type="protein sequence ID" value="RKF32458.1"/>
    <property type="molecule type" value="Genomic_DNA"/>
</dbReference>
<dbReference type="RefSeq" id="WP_120335725.1">
    <property type="nucleotide sequence ID" value="NZ_MCAQ01000027.1"/>
</dbReference>
<keyword evidence="2" id="KW-1003">Cell membrane</keyword>
<evidence type="ECO:0000256" key="5">
    <source>
        <dbReference type="ARBA" id="ARBA00023136"/>
    </source>
</evidence>
<dbReference type="PANTHER" id="PTHR30250:SF11">
    <property type="entry name" value="O-ANTIGEN TRANSPORTER-RELATED"/>
    <property type="match status" value="1"/>
</dbReference>
<feature type="transmembrane region" description="Helical" evidence="6">
    <location>
        <begin position="432"/>
        <end position="455"/>
    </location>
</feature>
<dbReference type="Pfam" id="PF01943">
    <property type="entry name" value="Polysacc_synt"/>
    <property type="match status" value="1"/>
</dbReference>
<feature type="transmembrane region" description="Helical" evidence="6">
    <location>
        <begin position="36"/>
        <end position="58"/>
    </location>
</feature>
<protein>
    <recommendedName>
        <fullName evidence="9">O-antigen/teichoic acid export membrane protein</fullName>
    </recommendedName>
</protein>
<evidence type="ECO:0000256" key="2">
    <source>
        <dbReference type="ARBA" id="ARBA00022475"/>
    </source>
</evidence>
<proteinExistence type="predicted"/>
<keyword evidence="5 6" id="KW-0472">Membrane</keyword>
<keyword evidence="3 6" id="KW-0812">Transmembrane</keyword>
<feature type="transmembrane region" description="Helical" evidence="6">
    <location>
        <begin position="157"/>
        <end position="176"/>
    </location>
</feature>
<evidence type="ECO:0000256" key="3">
    <source>
        <dbReference type="ARBA" id="ARBA00022692"/>
    </source>
</evidence>
<evidence type="ECO:0000313" key="7">
    <source>
        <dbReference type="EMBL" id="RKF32458.1"/>
    </source>
</evidence>
<evidence type="ECO:0008006" key="9">
    <source>
        <dbReference type="Google" id="ProtNLM"/>
    </source>
</evidence>
<feature type="transmembrane region" description="Helical" evidence="6">
    <location>
        <begin position="345"/>
        <end position="367"/>
    </location>
</feature>
<feature type="transmembrane region" description="Helical" evidence="6">
    <location>
        <begin position="123"/>
        <end position="145"/>
    </location>
</feature>
<keyword evidence="4 6" id="KW-1133">Transmembrane helix</keyword>
<accession>A0A420FHQ0</accession>
<feature type="transmembrane region" description="Helical" evidence="6">
    <location>
        <begin position="374"/>
        <end position="394"/>
    </location>
</feature>
<feature type="transmembrane region" description="Helical" evidence="6">
    <location>
        <begin position="79"/>
        <end position="103"/>
    </location>
</feature>
<name>A0A420FHQ0_9SPHI</name>
<evidence type="ECO:0000256" key="4">
    <source>
        <dbReference type="ARBA" id="ARBA00022989"/>
    </source>
</evidence>
<reference evidence="7 8" key="1">
    <citation type="submission" date="2016-07" db="EMBL/GenBank/DDBJ databases">
        <title>Genome analysis of Sphingobacterium siyangense T12B17.</title>
        <authorList>
            <person name="Xu D."/>
            <person name="Su Y."/>
            <person name="Zheng S."/>
        </authorList>
    </citation>
    <scope>NUCLEOTIDE SEQUENCE [LARGE SCALE GENOMIC DNA]</scope>
    <source>
        <strain evidence="7 8">T12B17</strain>
    </source>
</reference>
<evidence type="ECO:0000256" key="1">
    <source>
        <dbReference type="ARBA" id="ARBA00004651"/>
    </source>
</evidence>
<feature type="transmembrane region" description="Helical" evidence="6">
    <location>
        <begin position="304"/>
        <end position="325"/>
    </location>
</feature>
<sequence length="503" mass="57645">MKGILKIYFWQILSLVSGFATMFIVTPYLSSNQNYFGIYSFVISLNLFLSYADFGFLSAGIKYAAEAFIQKDKEQEYKILGFVLFIMFTMFALFAVMIFYGYLNPSIALKGIESADELHVAKDLLLIFLASLPITLLHRIIQLIFNIRLEDFKYQRVYAIVNLVKIGIAVILFHFFEYPIITYYFIFQLLNLVVVLIGFLLAKKDYDYNFKLFFKYCKFNKVIYSKIKGLAYGSLILTISWVLYYEIDSIVIAKIASLKDVALFSVCLSLMTFARSLFGIIYNPFSVKFNHYIGLGLTDKLNSAYRMVILFGIPLSIFATLIVVFSMDKLILLWVGDQYEQAISIMKIMFLIYFFNFVTSPGGIAVVAKNKLKAMYFVSIFLPLIYWVGVVVTFSRLGMLSFAIFKLVAFALYACFYLYFSSRYMALDWKDFVLKNAAGIVLGIVIIVVISSTIGPLLPLKKSMAHLLIYFSYVGGLFMLTCLAFFAFSKDFRDALTNMLGRR</sequence>
<dbReference type="InterPro" id="IPR002797">
    <property type="entry name" value="Polysacc_synth"/>
</dbReference>
<feature type="transmembrane region" description="Helical" evidence="6">
    <location>
        <begin position="182"/>
        <end position="202"/>
    </location>
</feature>
<dbReference type="Proteomes" id="UP000286402">
    <property type="component" value="Unassembled WGS sequence"/>
</dbReference>
<feature type="transmembrane region" description="Helical" evidence="6">
    <location>
        <begin position="7"/>
        <end position="30"/>
    </location>
</feature>
<dbReference type="GO" id="GO:0005886">
    <property type="term" value="C:plasma membrane"/>
    <property type="evidence" value="ECO:0007669"/>
    <property type="project" value="UniProtKB-SubCell"/>
</dbReference>
<gene>
    <name evidence="7" type="ORF">BCY89_14865</name>
</gene>
<dbReference type="AlphaFoldDB" id="A0A420FHQ0"/>
<evidence type="ECO:0000313" key="8">
    <source>
        <dbReference type="Proteomes" id="UP000286402"/>
    </source>
</evidence>
<feature type="transmembrane region" description="Helical" evidence="6">
    <location>
        <begin position="223"/>
        <end position="243"/>
    </location>
</feature>
<comment type="subcellular location">
    <subcellularLocation>
        <location evidence="1">Cell membrane</location>
        <topology evidence="1">Multi-pass membrane protein</topology>
    </subcellularLocation>
</comment>
<evidence type="ECO:0000256" key="6">
    <source>
        <dbReference type="SAM" id="Phobius"/>
    </source>
</evidence>
<organism evidence="7 8">
    <name type="scientific">Sphingobacterium siyangense</name>
    <dbReference type="NCBI Taxonomy" id="459529"/>
    <lineage>
        <taxon>Bacteria</taxon>
        <taxon>Pseudomonadati</taxon>
        <taxon>Bacteroidota</taxon>
        <taxon>Sphingobacteriia</taxon>
        <taxon>Sphingobacteriales</taxon>
        <taxon>Sphingobacteriaceae</taxon>
        <taxon>Sphingobacterium</taxon>
    </lineage>
</organism>
<feature type="transmembrane region" description="Helical" evidence="6">
    <location>
        <begin position="400"/>
        <end position="420"/>
    </location>
</feature>
<dbReference type="PANTHER" id="PTHR30250">
    <property type="entry name" value="PST FAMILY PREDICTED COLANIC ACID TRANSPORTER"/>
    <property type="match status" value="1"/>
</dbReference>
<feature type="transmembrane region" description="Helical" evidence="6">
    <location>
        <begin position="263"/>
        <end position="283"/>
    </location>
</feature>
<comment type="caution">
    <text evidence="7">The sequence shown here is derived from an EMBL/GenBank/DDBJ whole genome shotgun (WGS) entry which is preliminary data.</text>
</comment>
<dbReference type="InterPro" id="IPR050833">
    <property type="entry name" value="Poly_Biosynth_Transport"/>
</dbReference>
<keyword evidence="8" id="KW-1185">Reference proteome</keyword>
<feature type="transmembrane region" description="Helical" evidence="6">
    <location>
        <begin position="467"/>
        <end position="488"/>
    </location>
</feature>